<proteinExistence type="predicted"/>
<organism evidence="1 2">
    <name type="scientific">Lachnospira intestinalis</name>
    <dbReference type="NCBI Taxonomy" id="3133158"/>
    <lineage>
        <taxon>Bacteria</taxon>
        <taxon>Bacillati</taxon>
        <taxon>Bacillota</taxon>
        <taxon>Clostridia</taxon>
        <taxon>Lachnospirales</taxon>
        <taxon>Lachnospiraceae</taxon>
        <taxon>Lachnospira</taxon>
    </lineage>
</organism>
<dbReference type="EMBL" id="JBBMFS010000002">
    <property type="protein sequence ID" value="MEQ2554250.1"/>
    <property type="molecule type" value="Genomic_DNA"/>
</dbReference>
<gene>
    <name evidence="1" type="ORF">WMO37_04350</name>
</gene>
<accession>A0ABV1H3H2</accession>
<name>A0ABV1H3H2_9FIRM</name>
<dbReference type="Gene3D" id="2.10.270.10">
    <property type="entry name" value="Cholin Binding"/>
    <property type="match status" value="1"/>
</dbReference>
<dbReference type="Proteomes" id="UP001546774">
    <property type="component" value="Unassembled WGS sequence"/>
</dbReference>
<evidence type="ECO:0000313" key="1">
    <source>
        <dbReference type="EMBL" id="MEQ2554250.1"/>
    </source>
</evidence>
<keyword evidence="2" id="KW-1185">Reference proteome</keyword>
<dbReference type="SUPFAM" id="SSF69360">
    <property type="entry name" value="Cell wall binding repeat"/>
    <property type="match status" value="1"/>
</dbReference>
<sequence>MCYDENGHMVKDWTGNADGKYYFDTKTGAMAKGITTIDGVKYRFDEATGTLVQTADSREDFPEHAHVYILSSIEEATCTTDGRKIYTCSCGDSYSERIAATGHEWKNEGPIRMDWTYSDGPDDAGHVSTVAYVADVTLCGTCFYYYGLQDEGFPTRYLKHVYETQKKHGAYTVQGVDAVFDLLSCTKCGRYKRGDFAFYEYWTTVDMNHPVSVKLNEEQIKELGLVPGKDKEY</sequence>
<protein>
    <submittedName>
        <fullName evidence="1">Uncharacterized protein</fullName>
    </submittedName>
</protein>
<comment type="caution">
    <text evidence="1">The sequence shown here is derived from an EMBL/GenBank/DDBJ whole genome shotgun (WGS) entry which is preliminary data.</text>
</comment>
<reference evidence="1" key="1">
    <citation type="submission" date="2024-03" db="EMBL/GenBank/DDBJ databases">
        <title>Human intestinal bacterial collection.</title>
        <authorList>
            <person name="Pauvert C."/>
            <person name="Hitch T.C.A."/>
            <person name="Clavel T."/>
        </authorList>
    </citation>
    <scope>NUCLEOTIDE SEQUENCE [LARGE SCALE GENOMIC DNA]</scope>
    <source>
        <strain evidence="1">CLA-AA-H89B</strain>
    </source>
</reference>
<evidence type="ECO:0000313" key="2">
    <source>
        <dbReference type="Proteomes" id="UP001546774"/>
    </source>
</evidence>